<organism evidence="2 3">
    <name type="scientific">Plasmodium falciparum NF135/5.C10</name>
    <dbReference type="NCBI Taxonomy" id="1036726"/>
    <lineage>
        <taxon>Eukaryota</taxon>
        <taxon>Sar</taxon>
        <taxon>Alveolata</taxon>
        <taxon>Apicomplexa</taxon>
        <taxon>Aconoidasida</taxon>
        <taxon>Haemosporida</taxon>
        <taxon>Plasmodiidae</taxon>
        <taxon>Plasmodium</taxon>
        <taxon>Plasmodium (Laverania)</taxon>
    </lineage>
</organism>
<dbReference type="EMBL" id="KI926017">
    <property type="protein sequence ID" value="ETW45239.1"/>
    <property type="molecule type" value="Genomic_DNA"/>
</dbReference>
<keyword evidence="1" id="KW-0812">Transmembrane</keyword>
<sequence length="373" mass="41377">MRVHYINILFFGLPLNILVHNQRNHNSTTPHTPKIPTTRSLCECELYAPATYDDDPQMKEVMVKFSKQTQQRFEEYDERMKTTRQKCKDKCDKEIQNIILKDKLEKQMAEQLTTLETKIDTDDIPTCICEKSLEDKMEKECLKCAQNLGGIVAPSSGVLAGIAEGALYAWKPKALEAAIAAAKEAGVATGLAEGIEAGRNAVIGGLQEHFFIKELGIGQLDSYFTKGYYFDIENLATVILNRRGVVCGVGPKTLVGDTCNRIATKLGLILPNGEPAPPGKGPIVQRLNGLAVKVKETAAHVTNTTTEKVTAELTTEKTGEIAATYMGYQTTIIAAVIAIVVIVLIMVIIYLILRYRRKKKMKKKLQYIKLLEE</sequence>
<protein>
    <recommendedName>
        <fullName evidence="4">Surface antigen</fullName>
    </recommendedName>
</protein>
<keyword evidence="1" id="KW-1133">Transmembrane helix</keyword>
<dbReference type="AlphaFoldDB" id="W4IQD4"/>
<dbReference type="InterPro" id="IPR006373">
    <property type="entry name" value="VSA_Rifin"/>
</dbReference>
<feature type="transmembrane region" description="Helical" evidence="1">
    <location>
        <begin position="332"/>
        <end position="353"/>
    </location>
</feature>
<evidence type="ECO:0008006" key="4">
    <source>
        <dbReference type="Google" id="ProtNLM"/>
    </source>
</evidence>
<name>W4IQD4_PLAFA</name>
<dbReference type="OrthoDB" id="10415338at2759"/>
<proteinExistence type="predicted"/>
<accession>W4IQD4</accession>
<dbReference type="Pfam" id="PF02009">
    <property type="entry name" value="RIFIN"/>
    <property type="match status" value="1"/>
</dbReference>
<dbReference type="NCBIfam" id="TIGR01477">
    <property type="entry name" value="RIFIN"/>
    <property type="match status" value="1"/>
</dbReference>
<dbReference type="Proteomes" id="UP000019114">
    <property type="component" value="Unassembled WGS sequence"/>
</dbReference>
<evidence type="ECO:0000313" key="2">
    <source>
        <dbReference type="EMBL" id="ETW45239.1"/>
    </source>
</evidence>
<evidence type="ECO:0000256" key="1">
    <source>
        <dbReference type="SAM" id="Phobius"/>
    </source>
</evidence>
<reference evidence="2 3" key="1">
    <citation type="submission" date="2013-02" db="EMBL/GenBank/DDBJ databases">
        <title>The Genome Annotation of Plasmodium falciparum NF135/5.C10.</title>
        <authorList>
            <consortium name="The Broad Institute Genome Sequencing Platform"/>
            <consortium name="The Broad Institute Genome Sequencing Center for Infectious Disease"/>
            <person name="Neafsey D."/>
            <person name="Hoffman S."/>
            <person name="Volkman S."/>
            <person name="Rosenthal P."/>
            <person name="Walker B."/>
            <person name="Young S.K."/>
            <person name="Zeng Q."/>
            <person name="Gargeya S."/>
            <person name="Fitzgerald M."/>
            <person name="Haas B."/>
            <person name="Abouelleil A."/>
            <person name="Allen A.W."/>
            <person name="Alvarado L."/>
            <person name="Arachchi H.M."/>
            <person name="Berlin A.M."/>
            <person name="Chapman S.B."/>
            <person name="Gainer-Dewar J."/>
            <person name="Goldberg J."/>
            <person name="Griggs A."/>
            <person name="Gujja S."/>
            <person name="Hansen M."/>
            <person name="Howarth C."/>
            <person name="Imamovic A."/>
            <person name="Ireland A."/>
            <person name="Larimer J."/>
            <person name="McCowan C."/>
            <person name="Murphy C."/>
            <person name="Pearson M."/>
            <person name="Poon T.W."/>
            <person name="Priest M."/>
            <person name="Roberts A."/>
            <person name="Saif S."/>
            <person name="Shea T."/>
            <person name="Sisk P."/>
            <person name="Sykes S."/>
            <person name="Wortman J."/>
            <person name="Nusbaum C."/>
            <person name="Birren B."/>
        </authorList>
    </citation>
    <scope>NUCLEOTIDE SEQUENCE [LARGE SCALE GENOMIC DNA]</scope>
    <source>
        <strain evidence="2 3">NF135/5.C10</strain>
    </source>
</reference>
<evidence type="ECO:0000313" key="3">
    <source>
        <dbReference type="Proteomes" id="UP000019114"/>
    </source>
</evidence>
<keyword evidence="1" id="KW-0472">Membrane</keyword>
<gene>
    <name evidence="2" type="ORF">PFNF135_00161</name>
</gene>
<reference evidence="2 3" key="2">
    <citation type="submission" date="2013-02" db="EMBL/GenBank/DDBJ databases">
        <title>The Genome Sequence of Plasmodium falciparum NF135/5.C10.</title>
        <authorList>
            <consortium name="The Broad Institute Genome Sequencing Platform"/>
            <consortium name="The Broad Institute Genome Sequencing Center for Infectious Disease"/>
            <person name="Neafsey D."/>
            <person name="Cheeseman I."/>
            <person name="Volkman S."/>
            <person name="Adams J."/>
            <person name="Walker B."/>
            <person name="Young S.K."/>
            <person name="Zeng Q."/>
            <person name="Gargeya S."/>
            <person name="Fitzgerald M."/>
            <person name="Haas B."/>
            <person name="Abouelleil A."/>
            <person name="Alvarado L."/>
            <person name="Arachchi H.M."/>
            <person name="Berlin A.M."/>
            <person name="Chapman S.B."/>
            <person name="Dewar J."/>
            <person name="Goldberg J."/>
            <person name="Griggs A."/>
            <person name="Gujja S."/>
            <person name="Hansen M."/>
            <person name="Howarth C."/>
            <person name="Imamovic A."/>
            <person name="Larimer J."/>
            <person name="McCowan C."/>
            <person name="Murphy C."/>
            <person name="Neiman D."/>
            <person name="Pearson M."/>
            <person name="Priest M."/>
            <person name="Roberts A."/>
            <person name="Saif S."/>
            <person name="Shea T."/>
            <person name="Sisk P."/>
            <person name="Sykes S."/>
            <person name="Wortman J."/>
            <person name="Nusbaum C."/>
            <person name="Birren B."/>
        </authorList>
    </citation>
    <scope>NUCLEOTIDE SEQUENCE [LARGE SCALE GENOMIC DNA]</scope>
    <source>
        <strain evidence="2 3">NF135/5.C10</strain>
    </source>
</reference>